<dbReference type="PROSITE" id="PS51063">
    <property type="entry name" value="HTH_CRP_2"/>
    <property type="match status" value="1"/>
</dbReference>
<evidence type="ECO:0000256" key="4">
    <source>
        <dbReference type="ARBA" id="ARBA00023159"/>
    </source>
</evidence>
<dbReference type="InterPro" id="IPR050397">
    <property type="entry name" value="Env_Response_Regulators"/>
</dbReference>
<evidence type="ECO:0000256" key="5">
    <source>
        <dbReference type="ARBA" id="ARBA00023163"/>
    </source>
</evidence>
<dbReference type="GO" id="GO:0003700">
    <property type="term" value="F:DNA-binding transcription factor activity"/>
    <property type="evidence" value="ECO:0007669"/>
    <property type="project" value="TreeGrafter"/>
</dbReference>
<dbReference type="GO" id="GO:0003677">
    <property type="term" value="F:DNA binding"/>
    <property type="evidence" value="ECO:0007669"/>
    <property type="project" value="UniProtKB-KW"/>
</dbReference>
<evidence type="ECO:0000256" key="3">
    <source>
        <dbReference type="ARBA" id="ARBA00023125"/>
    </source>
</evidence>
<dbReference type="CDD" id="cd00092">
    <property type="entry name" value="HTH_CRP"/>
    <property type="match status" value="1"/>
</dbReference>
<dbReference type="InterPro" id="IPR036388">
    <property type="entry name" value="WH-like_DNA-bd_sf"/>
</dbReference>
<dbReference type="SUPFAM" id="SSF46785">
    <property type="entry name" value="Winged helix' DNA-binding domain"/>
    <property type="match status" value="1"/>
</dbReference>
<dbReference type="EMBL" id="PZJH01000001">
    <property type="protein sequence ID" value="RAK46227.1"/>
    <property type="molecule type" value="Genomic_DNA"/>
</dbReference>
<dbReference type="InterPro" id="IPR000595">
    <property type="entry name" value="cNMP-bd_dom"/>
</dbReference>
<keyword evidence="4" id="KW-0010">Activator</keyword>
<reference evidence="8 9" key="1">
    <citation type="journal article" date="2018" name="Front. Microbiol.">
        <title>Description and Comparative Genomics of Macrococcus caseolyticus subsp. hominis subsp. nov., Macrococcus goetzii sp. nov., Macrococcus epidermidis sp. nov., and Macrococcus bohemicus sp. nov., Novel Macrococci From Human Clinical Material With Virulence Potential and Suspected Uptake of Foreign DNA by Natural Transformation.</title>
        <authorList>
            <person name="Maslanova I."/>
            <person name="Wertheimer Z."/>
            <person name="Sedlacek I."/>
            <person name="Svec P."/>
            <person name="Indrakova A."/>
            <person name="Kovarovic V."/>
            <person name="Schumann P."/>
            <person name="Sproer C."/>
            <person name="Kralova S."/>
            <person name="Sedo O."/>
            <person name="Kristofova L."/>
            <person name="Vrbovska V."/>
            <person name="Fuzik T."/>
            <person name="Petras P."/>
            <person name="Zdrahal Z."/>
            <person name="Ruzickova V."/>
            <person name="Doskar J."/>
            <person name="Pantucek R."/>
        </authorList>
    </citation>
    <scope>NUCLEOTIDE SEQUENCE [LARGE SCALE GENOMIC DNA]</scope>
    <source>
        <strain evidence="8 9">01/688</strain>
    </source>
</reference>
<evidence type="ECO:0000259" key="6">
    <source>
        <dbReference type="PROSITE" id="PS50042"/>
    </source>
</evidence>
<proteinExistence type="predicted"/>
<organism evidence="8 9">
    <name type="scientific">Macrococcus epidermidis</name>
    <dbReference type="NCBI Taxonomy" id="1902580"/>
    <lineage>
        <taxon>Bacteria</taxon>
        <taxon>Bacillati</taxon>
        <taxon>Bacillota</taxon>
        <taxon>Bacilli</taxon>
        <taxon>Bacillales</taxon>
        <taxon>Staphylococcaceae</taxon>
        <taxon>Macrococcus</taxon>
    </lineage>
</organism>
<dbReference type="SUPFAM" id="SSF51206">
    <property type="entry name" value="cAMP-binding domain-like"/>
    <property type="match status" value="1"/>
</dbReference>
<keyword evidence="3" id="KW-0238">DNA-binding</keyword>
<dbReference type="PANTHER" id="PTHR24567:SF26">
    <property type="entry name" value="REGULATORY PROTEIN YEIL"/>
    <property type="match status" value="1"/>
</dbReference>
<dbReference type="Proteomes" id="UP000249808">
    <property type="component" value="Unassembled WGS sequence"/>
</dbReference>
<dbReference type="Pfam" id="PF00027">
    <property type="entry name" value="cNMP_binding"/>
    <property type="match status" value="1"/>
</dbReference>
<evidence type="ECO:0000259" key="7">
    <source>
        <dbReference type="PROSITE" id="PS51063"/>
    </source>
</evidence>
<gene>
    <name evidence="8" type="ORF">BHU61_01915</name>
</gene>
<dbReference type="PANTHER" id="PTHR24567">
    <property type="entry name" value="CRP FAMILY TRANSCRIPTIONAL REGULATORY PROTEIN"/>
    <property type="match status" value="1"/>
</dbReference>
<evidence type="ECO:0000313" key="8">
    <source>
        <dbReference type="EMBL" id="RAK46227.1"/>
    </source>
</evidence>
<evidence type="ECO:0000256" key="2">
    <source>
        <dbReference type="ARBA" id="ARBA00023015"/>
    </source>
</evidence>
<dbReference type="InterPro" id="IPR012318">
    <property type="entry name" value="HTH_CRP"/>
</dbReference>
<comment type="caution">
    <text evidence="8">The sequence shown here is derived from an EMBL/GenBank/DDBJ whole genome shotgun (WGS) entry which is preliminary data.</text>
</comment>
<dbReference type="SMART" id="SM00100">
    <property type="entry name" value="cNMP"/>
    <property type="match status" value="1"/>
</dbReference>
<dbReference type="InterPro" id="IPR014710">
    <property type="entry name" value="RmlC-like_jellyroll"/>
</dbReference>
<feature type="domain" description="HTH crp-type" evidence="7">
    <location>
        <begin position="139"/>
        <end position="212"/>
    </location>
</feature>
<dbReference type="Gene3D" id="2.60.120.10">
    <property type="entry name" value="Jelly Rolls"/>
    <property type="match status" value="1"/>
</dbReference>
<dbReference type="InterPro" id="IPR036390">
    <property type="entry name" value="WH_DNA-bd_sf"/>
</dbReference>
<keyword evidence="5" id="KW-0804">Transcription</keyword>
<dbReference type="PROSITE" id="PS50042">
    <property type="entry name" value="CNMP_BINDING_3"/>
    <property type="match status" value="1"/>
</dbReference>
<evidence type="ECO:0000256" key="1">
    <source>
        <dbReference type="ARBA" id="ARBA00020091"/>
    </source>
</evidence>
<dbReference type="SMART" id="SM00419">
    <property type="entry name" value="HTH_CRP"/>
    <property type="match status" value="1"/>
</dbReference>
<dbReference type="CDD" id="cd00038">
    <property type="entry name" value="CAP_ED"/>
    <property type="match status" value="1"/>
</dbReference>
<dbReference type="AlphaFoldDB" id="A0A327ZVP2"/>
<keyword evidence="9" id="KW-1185">Reference proteome</keyword>
<keyword evidence="2" id="KW-0805">Transcription regulation</keyword>
<name>A0A327ZVP2_9STAP</name>
<evidence type="ECO:0000313" key="9">
    <source>
        <dbReference type="Proteomes" id="UP000249808"/>
    </source>
</evidence>
<dbReference type="RefSeq" id="WP_111714374.1">
    <property type="nucleotide sequence ID" value="NZ_JBHSSR010000001.1"/>
</dbReference>
<accession>A0A327ZVP2</accession>
<dbReference type="Gene3D" id="1.10.10.10">
    <property type="entry name" value="Winged helix-like DNA-binding domain superfamily/Winged helix DNA-binding domain"/>
    <property type="match status" value="1"/>
</dbReference>
<feature type="domain" description="Cyclic nucleotide-binding" evidence="6">
    <location>
        <begin position="25"/>
        <end position="108"/>
    </location>
</feature>
<dbReference type="Pfam" id="PF13545">
    <property type="entry name" value="HTH_Crp_2"/>
    <property type="match status" value="1"/>
</dbReference>
<protein>
    <recommendedName>
        <fullName evidence="1">HTH-type transcriptional regulator ArcR</fullName>
    </recommendedName>
</protein>
<dbReference type="GO" id="GO:0005829">
    <property type="term" value="C:cytosol"/>
    <property type="evidence" value="ECO:0007669"/>
    <property type="project" value="TreeGrafter"/>
</dbReference>
<sequence length="231" mass="26526">MVHTEYHEAISIINYITEEGKLETYEQNQYIYQAEDPANAIYVIKSGNVVIHRVLEDGKEFSMKLLGPRNIFGSTTLFCGLKKHSLFAKTKTKVSVYKMDIEQFENAILNDEVLNYEWLLWIQNENAKQEYKLRDLYTLGKKGAVYSTLIRLSNTYGTSTEDGIQLNIDMTNNELANFGGTTREGVNRIISELKSKNIIATQGKRITIKNIDYLKDQINCENCPINICKME</sequence>
<dbReference type="InterPro" id="IPR018490">
    <property type="entry name" value="cNMP-bd_dom_sf"/>
</dbReference>